<accession>A0AAV0T7C1</accession>
<protein>
    <submittedName>
        <fullName evidence="1">Uncharacterized protein</fullName>
    </submittedName>
</protein>
<keyword evidence="2" id="KW-1185">Reference proteome</keyword>
<comment type="caution">
    <text evidence="1">The sequence shown here is derived from an EMBL/GenBank/DDBJ whole genome shotgun (WGS) entry which is preliminary data.</text>
</comment>
<dbReference type="EMBL" id="CANTFL010000090">
    <property type="protein sequence ID" value="CAI5713557.1"/>
    <property type="molecule type" value="Genomic_DNA"/>
</dbReference>
<organism evidence="1 2">
    <name type="scientific">Hyaloperonospora brassicae</name>
    <name type="common">Brassica downy mildew</name>
    <name type="synonym">Peronospora brassicae</name>
    <dbReference type="NCBI Taxonomy" id="162125"/>
    <lineage>
        <taxon>Eukaryota</taxon>
        <taxon>Sar</taxon>
        <taxon>Stramenopiles</taxon>
        <taxon>Oomycota</taxon>
        <taxon>Peronosporomycetes</taxon>
        <taxon>Peronosporales</taxon>
        <taxon>Peronosporaceae</taxon>
        <taxon>Hyaloperonospora</taxon>
    </lineage>
</organism>
<dbReference type="Proteomes" id="UP001162031">
    <property type="component" value="Unassembled WGS sequence"/>
</dbReference>
<evidence type="ECO:0000313" key="1">
    <source>
        <dbReference type="EMBL" id="CAI5713557.1"/>
    </source>
</evidence>
<name>A0AAV0T7C1_HYABA</name>
<dbReference type="AlphaFoldDB" id="A0AAV0T7C1"/>
<reference evidence="1" key="1">
    <citation type="submission" date="2022-12" db="EMBL/GenBank/DDBJ databases">
        <authorList>
            <person name="Webb A."/>
        </authorList>
    </citation>
    <scope>NUCLEOTIDE SEQUENCE</scope>
    <source>
        <strain evidence="1">Hp1</strain>
    </source>
</reference>
<sequence>MSPSRAMKFTSDGIPKNWDGKDWQTYKWAMPTVFEENQLEHVVDGTITAAMLQTATAEKQEEFELKQVKIKRMETTAKVSLVQVIPRSAYPTME</sequence>
<proteinExistence type="predicted"/>
<evidence type="ECO:0000313" key="2">
    <source>
        <dbReference type="Proteomes" id="UP001162031"/>
    </source>
</evidence>
<gene>
    <name evidence="1" type="ORF">HBR001_LOCUS1070</name>
</gene>